<keyword evidence="7" id="KW-1185">Reference proteome</keyword>
<evidence type="ECO:0000313" key="7">
    <source>
        <dbReference type="Proteomes" id="UP000006735"/>
    </source>
</evidence>
<gene>
    <name evidence="6" type="ordered locus">XOO3455</name>
</gene>
<evidence type="ECO:0000256" key="1">
    <source>
        <dbReference type="ARBA" id="ARBA00010923"/>
    </source>
</evidence>
<accession>Q5GX62</accession>
<dbReference type="InterPro" id="IPR044946">
    <property type="entry name" value="Restrct_endonuc_typeI_TRD_sf"/>
</dbReference>
<dbReference type="STRING" id="291331.XOO3455"/>
<dbReference type="HOGENOM" id="CLU_021095_2_1_6"/>
<comment type="similarity">
    <text evidence="1">Belongs to the type-I restriction system S methylase family.</text>
</comment>
<organism evidence="6 7">
    <name type="scientific">Xanthomonas oryzae pv. oryzae (strain KACC10331 / KXO85)</name>
    <dbReference type="NCBI Taxonomy" id="291331"/>
    <lineage>
        <taxon>Bacteria</taxon>
        <taxon>Pseudomonadati</taxon>
        <taxon>Pseudomonadota</taxon>
        <taxon>Gammaproteobacteria</taxon>
        <taxon>Lysobacterales</taxon>
        <taxon>Lysobacteraceae</taxon>
        <taxon>Xanthomonas</taxon>
    </lineage>
</organism>
<evidence type="ECO:0000313" key="6">
    <source>
        <dbReference type="EMBL" id="AAW76709.1"/>
    </source>
</evidence>
<keyword evidence="3" id="KW-0238">DNA-binding</keyword>
<keyword evidence="6" id="KW-0540">Nuclease</keyword>
<dbReference type="PANTHER" id="PTHR30408:SF13">
    <property type="entry name" value="TYPE I RESTRICTION ENZYME HINDI SPECIFICITY SUBUNIT"/>
    <property type="match status" value="1"/>
</dbReference>
<dbReference type="GO" id="GO:0009307">
    <property type="term" value="P:DNA restriction-modification system"/>
    <property type="evidence" value="ECO:0007669"/>
    <property type="project" value="UniProtKB-KW"/>
</dbReference>
<dbReference type="Pfam" id="PF18765">
    <property type="entry name" value="Polbeta"/>
    <property type="match status" value="1"/>
</dbReference>
<dbReference type="AlphaFoldDB" id="Q5GX62"/>
<dbReference type="InterPro" id="IPR043519">
    <property type="entry name" value="NT_sf"/>
</dbReference>
<dbReference type="GO" id="GO:0004519">
    <property type="term" value="F:endonuclease activity"/>
    <property type="evidence" value="ECO:0007669"/>
    <property type="project" value="UniProtKB-KW"/>
</dbReference>
<dbReference type="GO" id="GO:0003677">
    <property type="term" value="F:DNA binding"/>
    <property type="evidence" value="ECO:0007669"/>
    <property type="project" value="UniProtKB-KW"/>
</dbReference>
<dbReference type="SUPFAM" id="SSF116734">
    <property type="entry name" value="DNA methylase specificity domain"/>
    <property type="match status" value="2"/>
</dbReference>
<evidence type="ECO:0000256" key="3">
    <source>
        <dbReference type="ARBA" id="ARBA00023125"/>
    </source>
</evidence>
<dbReference type="InterPro" id="IPR041633">
    <property type="entry name" value="Polbeta"/>
</dbReference>
<evidence type="ECO:0000259" key="4">
    <source>
        <dbReference type="Pfam" id="PF01420"/>
    </source>
</evidence>
<dbReference type="InterPro" id="IPR000055">
    <property type="entry name" value="Restrct_endonuc_typeI_TRD"/>
</dbReference>
<dbReference type="Gene3D" id="3.90.220.20">
    <property type="entry name" value="DNA methylase specificity domains"/>
    <property type="match status" value="2"/>
</dbReference>
<dbReference type="SUPFAM" id="SSF81301">
    <property type="entry name" value="Nucleotidyltransferase"/>
    <property type="match status" value="1"/>
</dbReference>
<keyword evidence="6" id="KW-0378">Hydrolase</keyword>
<dbReference type="REBASE" id="10816">
    <property type="entry name" value="S.XorKORF3457P"/>
</dbReference>
<dbReference type="CDD" id="cd05403">
    <property type="entry name" value="NT_KNTase_like"/>
    <property type="match status" value="1"/>
</dbReference>
<evidence type="ECO:0000259" key="5">
    <source>
        <dbReference type="Pfam" id="PF18765"/>
    </source>
</evidence>
<feature type="domain" description="Type I restriction modification DNA specificity" evidence="4">
    <location>
        <begin position="183"/>
        <end position="300"/>
    </location>
</feature>
<evidence type="ECO:0000256" key="2">
    <source>
        <dbReference type="ARBA" id="ARBA00022747"/>
    </source>
</evidence>
<dbReference type="Proteomes" id="UP000006735">
    <property type="component" value="Chromosome"/>
</dbReference>
<dbReference type="Gene3D" id="3.30.460.10">
    <property type="entry name" value="Beta Polymerase, domain 2"/>
    <property type="match status" value="1"/>
</dbReference>
<protein>
    <submittedName>
        <fullName evidence="6">Restriction endonuclease S subunits</fullName>
    </submittedName>
</protein>
<keyword evidence="6" id="KW-0255">Endonuclease</keyword>
<sequence length="536" mass="59669">MRATCCKSWKHAMSDTPNIDIRPDHWQIVRDILRKHVPQYAVWAFGSRAKWLAKQYSDLDLAIITDQPLSLSISAALADDFSESDLPWKVDIVDWATTGESFRKIIERDKVVVQPPGCELAVTSQWRCTTVGDAFEVNPLRSVQRGKVTPFIPMDLLPVNERSPERIEKREFTGSGIKFKNGDTLIARITPCLENGKTAFISGLQDGEVAHGSTEYIVLGGRPNHSDGLFAYYIARSPDFRRYAIGQMEGTSGRQRVPSAAVEKYPLALPPISEQRVISRILGGLDDKIELNRRMNQTLEAMARALFKSWFVDFDGVPPDDMQKSELGLIPKGWKLSRLGVECSYLSRGISPEYIEDGGVLVINQKCIRDFSIDTSKARRHDPTQRSVEERKIQFGDVLVNSTGVGTLGRVAQVLSLDEPTVVDSHVTVVRAGQRLRHTYLGQWFSDKQSEIQTMGEGSTGQTELSRLKLAHMPIIIPSQKLLADFDAIVSPLNSKIALADSSSRSLATLRDALLPKLITGELRVQDAERLVESAA</sequence>
<reference evidence="6 7" key="1">
    <citation type="journal article" date="2005" name="Nucleic Acids Res.">
        <title>The genome sequence of Xanthomonas oryzae pathovar oryzae KACC10331, the bacterial blight pathogen of rice.</title>
        <authorList>
            <person name="Lee B.M."/>
            <person name="Park Y.J."/>
            <person name="Park D.S."/>
            <person name="Kang H.W."/>
            <person name="Kim J.G."/>
            <person name="Song E.S."/>
            <person name="Park I.C."/>
            <person name="Yoon U.H."/>
            <person name="Hahn J.H."/>
            <person name="Koo B.S."/>
            <person name="Lee G.B."/>
            <person name="Kim H."/>
            <person name="Park H.S."/>
            <person name="Yoon K.O."/>
            <person name="Kim J.H."/>
            <person name="Jung C.H."/>
            <person name="Koh N.H."/>
            <person name="Seo J.S."/>
            <person name="Go S.J."/>
        </authorList>
    </citation>
    <scope>NUCLEOTIDE SEQUENCE [LARGE SCALE GENOMIC DNA]</scope>
    <source>
        <strain evidence="7">KACC10331 / KXO85</strain>
    </source>
</reference>
<dbReference type="Pfam" id="PF01420">
    <property type="entry name" value="Methylase_S"/>
    <property type="match status" value="1"/>
</dbReference>
<name>Q5GX62_XANOR</name>
<dbReference type="KEGG" id="xoo:XOO3455"/>
<dbReference type="EMBL" id="AE013598">
    <property type="protein sequence ID" value="AAW76709.1"/>
    <property type="molecule type" value="Genomic_DNA"/>
</dbReference>
<feature type="domain" description="Polymerase beta nucleotidyltransferase" evidence="5">
    <location>
        <begin position="30"/>
        <end position="112"/>
    </location>
</feature>
<dbReference type="PANTHER" id="PTHR30408">
    <property type="entry name" value="TYPE-1 RESTRICTION ENZYME ECOKI SPECIFICITY PROTEIN"/>
    <property type="match status" value="1"/>
</dbReference>
<keyword evidence="2" id="KW-0680">Restriction system</keyword>
<dbReference type="InterPro" id="IPR052021">
    <property type="entry name" value="Type-I_RS_S_subunit"/>
</dbReference>
<dbReference type="CDD" id="cd17260">
    <property type="entry name" value="RMtype1_S_EcoEI-TRD1-CR1_like"/>
    <property type="match status" value="1"/>
</dbReference>
<proteinExistence type="inferred from homology"/>